<feature type="transmembrane region" description="Helical" evidence="16">
    <location>
        <begin position="163"/>
        <end position="184"/>
    </location>
</feature>
<dbReference type="PANTHER" id="PTHR14269:SF61">
    <property type="entry name" value="CDP-DIACYLGLYCEROL--SERINE O-PHOSPHATIDYLTRANSFERASE"/>
    <property type="match status" value="1"/>
</dbReference>
<evidence type="ECO:0000313" key="18">
    <source>
        <dbReference type="Proteomes" id="UP000321595"/>
    </source>
</evidence>
<evidence type="ECO:0000256" key="2">
    <source>
        <dbReference type="ARBA" id="ARBA00004127"/>
    </source>
</evidence>
<evidence type="ECO:0000256" key="15">
    <source>
        <dbReference type="RuleBase" id="RU003750"/>
    </source>
</evidence>
<dbReference type="KEGG" id="bbae:FRD01_12005"/>
<reference evidence="17 18" key="1">
    <citation type="submission" date="2019-08" db="EMBL/GenBank/DDBJ databases">
        <authorList>
            <person name="Liang Q."/>
        </authorList>
    </citation>
    <scope>NUCLEOTIDE SEQUENCE [LARGE SCALE GENOMIC DNA]</scope>
    <source>
        <strain evidence="17 18">V1718</strain>
    </source>
</reference>
<evidence type="ECO:0000313" key="17">
    <source>
        <dbReference type="EMBL" id="QED27947.1"/>
    </source>
</evidence>
<dbReference type="InterPro" id="IPR048254">
    <property type="entry name" value="CDP_ALCOHOL_P_TRANSF_CS"/>
</dbReference>
<feature type="transmembrane region" description="Helical" evidence="16">
    <location>
        <begin position="196"/>
        <end position="214"/>
    </location>
</feature>
<dbReference type="AlphaFoldDB" id="A0A5B8XRZ3"/>
<feature type="transmembrane region" description="Helical" evidence="16">
    <location>
        <begin position="12"/>
        <end position="32"/>
    </location>
</feature>
<dbReference type="NCBIfam" id="TIGR00473">
    <property type="entry name" value="pssA"/>
    <property type="match status" value="1"/>
</dbReference>
<dbReference type="InterPro" id="IPR043130">
    <property type="entry name" value="CDP-OH_PTrfase_TM_dom"/>
</dbReference>
<dbReference type="PROSITE" id="PS00379">
    <property type="entry name" value="CDP_ALCOHOL_P_TRANSF"/>
    <property type="match status" value="1"/>
</dbReference>
<dbReference type="InterPro" id="IPR000462">
    <property type="entry name" value="CDP-OH_P_trans"/>
</dbReference>
<evidence type="ECO:0000256" key="16">
    <source>
        <dbReference type="SAM" id="Phobius"/>
    </source>
</evidence>
<dbReference type="Gene3D" id="1.20.120.1760">
    <property type="match status" value="1"/>
</dbReference>
<evidence type="ECO:0000256" key="1">
    <source>
        <dbReference type="ARBA" id="ARBA00000287"/>
    </source>
</evidence>
<evidence type="ECO:0000256" key="6">
    <source>
        <dbReference type="ARBA" id="ARBA00022516"/>
    </source>
</evidence>
<comment type="subcellular location">
    <subcellularLocation>
        <location evidence="2">Endomembrane system</location>
        <topology evidence="2">Multi-pass membrane protein</topology>
    </subcellularLocation>
</comment>
<dbReference type="PANTHER" id="PTHR14269">
    <property type="entry name" value="CDP-DIACYLGLYCEROL--GLYCEROL-3-PHOSPHATE 3-PHOSPHATIDYLTRANSFERASE-RELATED"/>
    <property type="match status" value="1"/>
</dbReference>
<comment type="similarity">
    <text evidence="3 15">Belongs to the CDP-alcohol phosphatidyltransferase class-I family.</text>
</comment>
<organism evidence="17 18">
    <name type="scientific">Microvenator marinus</name>
    <dbReference type="NCBI Taxonomy" id="2600177"/>
    <lineage>
        <taxon>Bacteria</taxon>
        <taxon>Deltaproteobacteria</taxon>
        <taxon>Bradymonadales</taxon>
        <taxon>Microvenatoraceae</taxon>
        <taxon>Microvenator</taxon>
    </lineage>
</organism>
<comment type="catalytic activity">
    <reaction evidence="1">
        <text>a CDP-1,2-diacyl-sn-glycerol + L-serine = a 1,2-diacyl-sn-glycero-3-phospho-L-serine + CMP + H(+)</text>
        <dbReference type="Rhea" id="RHEA:16913"/>
        <dbReference type="ChEBI" id="CHEBI:15378"/>
        <dbReference type="ChEBI" id="CHEBI:33384"/>
        <dbReference type="ChEBI" id="CHEBI:57262"/>
        <dbReference type="ChEBI" id="CHEBI:58332"/>
        <dbReference type="ChEBI" id="CHEBI:60377"/>
        <dbReference type="EC" id="2.7.8.8"/>
    </reaction>
</comment>
<feature type="transmembrane region" description="Helical" evidence="16">
    <location>
        <begin position="220"/>
        <end position="239"/>
    </location>
</feature>
<dbReference type="EMBL" id="CP042467">
    <property type="protein sequence ID" value="QED27947.1"/>
    <property type="molecule type" value="Genomic_DNA"/>
</dbReference>
<evidence type="ECO:0000256" key="7">
    <source>
        <dbReference type="ARBA" id="ARBA00022679"/>
    </source>
</evidence>
<dbReference type="EC" id="2.7.8.8" evidence="4"/>
<dbReference type="InterPro" id="IPR004533">
    <property type="entry name" value="CDP-diaglyc--ser_O-PTrfase"/>
</dbReference>
<proteinExistence type="inferred from homology"/>
<evidence type="ECO:0000256" key="8">
    <source>
        <dbReference type="ARBA" id="ARBA00022692"/>
    </source>
</evidence>
<evidence type="ECO:0000256" key="14">
    <source>
        <dbReference type="ARBA" id="ARBA00032361"/>
    </source>
</evidence>
<evidence type="ECO:0000256" key="3">
    <source>
        <dbReference type="ARBA" id="ARBA00010441"/>
    </source>
</evidence>
<dbReference type="InterPro" id="IPR050324">
    <property type="entry name" value="CDP-alcohol_PTase-I"/>
</dbReference>
<dbReference type="Proteomes" id="UP000321595">
    <property type="component" value="Chromosome"/>
</dbReference>
<evidence type="ECO:0000256" key="10">
    <source>
        <dbReference type="ARBA" id="ARBA00023098"/>
    </source>
</evidence>
<feature type="transmembrane region" description="Helical" evidence="16">
    <location>
        <begin position="99"/>
        <end position="117"/>
    </location>
</feature>
<evidence type="ECO:0000256" key="5">
    <source>
        <dbReference type="ARBA" id="ARBA00017171"/>
    </source>
</evidence>
<name>A0A5B8XRZ3_9DELT</name>
<keyword evidence="8 16" id="KW-0812">Transmembrane</keyword>
<gene>
    <name evidence="17" type="primary">pssA</name>
    <name evidence="17" type="ORF">FRD01_12005</name>
</gene>
<protein>
    <recommendedName>
        <fullName evidence="5">CDP-diacylglycerol--serine O-phosphatidyltransferase</fullName>
        <ecNumber evidence="4">2.7.8.8</ecNumber>
    </recommendedName>
    <alternativeName>
        <fullName evidence="14">Phosphatidylserine synthase</fullName>
    </alternativeName>
</protein>
<dbReference type="RefSeq" id="WP_146959942.1">
    <property type="nucleotide sequence ID" value="NZ_CP042467.1"/>
</dbReference>
<keyword evidence="9 16" id="KW-1133">Transmembrane helix</keyword>
<feature type="transmembrane region" description="Helical" evidence="16">
    <location>
        <begin position="129"/>
        <end position="151"/>
    </location>
</feature>
<keyword evidence="11 16" id="KW-0472">Membrane</keyword>
<dbReference type="GO" id="GO:0008654">
    <property type="term" value="P:phospholipid biosynthetic process"/>
    <property type="evidence" value="ECO:0007669"/>
    <property type="project" value="UniProtKB-KW"/>
</dbReference>
<keyword evidence="18" id="KW-1185">Reference proteome</keyword>
<dbReference type="GO" id="GO:0016020">
    <property type="term" value="C:membrane"/>
    <property type="evidence" value="ECO:0007669"/>
    <property type="project" value="InterPro"/>
</dbReference>
<dbReference type="GO" id="GO:0012505">
    <property type="term" value="C:endomembrane system"/>
    <property type="evidence" value="ECO:0007669"/>
    <property type="project" value="UniProtKB-SubCell"/>
</dbReference>
<keyword evidence="6" id="KW-0444">Lipid biosynthesis</keyword>
<evidence type="ECO:0000256" key="11">
    <source>
        <dbReference type="ARBA" id="ARBA00023136"/>
    </source>
</evidence>
<dbReference type="Pfam" id="PF01066">
    <property type="entry name" value="CDP-OH_P_transf"/>
    <property type="match status" value="1"/>
</dbReference>
<dbReference type="GO" id="GO:0003882">
    <property type="term" value="F:CDP-diacylglycerol-serine O-phosphatidyltransferase activity"/>
    <property type="evidence" value="ECO:0007669"/>
    <property type="project" value="UniProtKB-EC"/>
</dbReference>
<keyword evidence="7 15" id="KW-0808">Transferase</keyword>
<evidence type="ECO:0000256" key="12">
    <source>
        <dbReference type="ARBA" id="ARBA00023209"/>
    </source>
</evidence>
<evidence type="ECO:0000256" key="9">
    <source>
        <dbReference type="ARBA" id="ARBA00022989"/>
    </source>
</evidence>
<keyword evidence="12" id="KW-0594">Phospholipid biosynthesis</keyword>
<dbReference type="OrthoDB" id="9777147at2"/>
<evidence type="ECO:0000256" key="13">
    <source>
        <dbReference type="ARBA" id="ARBA00023264"/>
    </source>
</evidence>
<accession>A0A5B8XRZ3</accession>
<evidence type="ECO:0000256" key="4">
    <source>
        <dbReference type="ARBA" id="ARBA00013174"/>
    </source>
</evidence>
<sequence length="260" mass="27440">MDLSKAKYIAPNSLTLTSIFCGICSINLALTGDTPTDIMFAAWLLVVAMVCDALDGRVARMTKAESALGVQLDSLADMVSFGVAPAMLLYAWGMKSLGTWGLFFGFCFTACTALRLARFNVMASENEGVMKYFLGLPSPLAAGTVVAVVLAHVSATGQMTTGAATSVAAMAVLLGALMVSNIRYRTFKDVNFRGRAGVLALATIFLAGAVAYTFKPGAALVLLMVLYIAIGLVGGVLHWSRAILGEDVEYSDDDMMDEEA</sequence>
<keyword evidence="13" id="KW-1208">Phospholipid metabolism</keyword>
<keyword evidence="10" id="KW-0443">Lipid metabolism</keyword>